<name>A0ABU0YM98_9PROT</name>
<comment type="caution">
    <text evidence="1">The sequence shown here is derived from an EMBL/GenBank/DDBJ whole genome shotgun (WGS) entry which is preliminary data.</text>
</comment>
<reference evidence="2" key="1">
    <citation type="submission" date="2023-08" db="EMBL/GenBank/DDBJ databases">
        <title>Rhodospirillaceae gen. nov., a novel taxon isolated from the Yangtze River Yuezi River estuary sludge.</title>
        <authorList>
            <person name="Ruan L."/>
        </authorList>
    </citation>
    <scope>NUCLEOTIDE SEQUENCE [LARGE SCALE GENOMIC DNA]</scope>
    <source>
        <strain evidence="2">R-7</strain>
    </source>
</reference>
<protein>
    <submittedName>
        <fullName evidence="1">Uncharacterized protein</fullName>
    </submittedName>
</protein>
<evidence type="ECO:0000313" key="1">
    <source>
        <dbReference type="EMBL" id="MDQ7248825.1"/>
    </source>
</evidence>
<proteinExistence type="predicted"/>
<organism evidence="1 2">
    <name type="scientific">Dongia sedimenti</name>
    <dbReference type="NCBI Taxonomy" id="3064282"/>
    <lineage>
        <taxon>Bacteria</taxon>
        <taxon>Pseudomonadati</taxon>
        <taxon>Pseudomonadota</taxon>
        <taxon>Alphaproteobacteria</taxon>
        <taxon>Rhodospirillales</taxon>
        <taxon>Dongiaceae</taxon>
        <taxon>Dongia</taxon>
    </lineage>
</organism>
<evidence type="ECO:0000313" key="2">
    <source>
        <dbReference type="Proteomes" id="UP001230156"/>
    </source>
</evidence>
<gene>
    <name evidence="1" type="ORF">Q8A70_14160</name>
</gene>
<sequence length="274" mass="29265">MSILPKLPNLPNSLGSHAASMAANARDGLRAAHYFVQELATADDPAGQGQQRKKPTWLLPADAPTSLITGFIAQNARIADKVMNWSSDAAAALLAPDWRVLPSPFNRNMMAEIAAAIGSQSFAANALFNAYFYRAALHILQRYGKPPFLVLENRIDAARRALASAEQPDASDIAFIARALIALVRAAPIAEAGEIDPKSVLAKTKDPNVSVAAVACVALLFGDQGKPTDEIDEDAFFAIVGALIAPRLAAIEQLIVRDDIRKLEAELASIKALY</sequence>
<dbReference type="Proteomes" id="UP001230156">
    <property type="component" value="Unassembled WGS sequence"/>
</dbReference>
<accession>A0ABU0YM98</accession>
<dbReference type="EMBL" id="JAUYVI010000004">
    <property type="protein sequence ID" value="MDQ7248825.1"/>
    <property type="molecule type" value="Genomic_DNA"/>
</dbReference>
<dbReference type="RefSeq" id="WP_379956306.1">
    <property type="nucleotide sequence ID" value="NZ_JAUYVI010000004.1"/>
</dbReference>
<keyword evidence="2" id="KW-1185">Reference proteome</keyword>